<evidence type="ECO:0000313" key="7">
    <source>
        <dbReference type="EMBL" id="MDQ0450015.1"/>
    </source>
</evidence>
<proteinExistence type="inferred from homology"/>
<dbReference type="PROSITE" id="PS01039">
    <property type="entry name" value="SBP_BACTERIAL_3"/>
    <property type="match status" value="1"/>
</dbReference>
<evidence type="ECO:0000256" key="1">
    <source>
        <dbReference type="ARBA" id="ARBA00004196"/>
    </source>
</evidence>
<dbReference type="InterPro" id="IPR001638">
    <property type="entry name" value="Solute-binding_3/MltF_N"/>
</dbReference>
<feature type="chain" id="PRO_5045645504" evidence="5">
    <location>
        <begin position="27"/>
        <end position="293"/>
    </location>
</feature>
<comment type="similarity">
    <text evidence="2 4">Belongs to the bacterial solute-binding protein 3 family.</text>
</comment>
<keyword evidence="8" id="KW-1185">Reference proteome</keyword>
<comment type="subcellular location">
    <subcellularLocation>
        <location evidence="1">Cell envelope</location>
    </subcellularLocation>
</comment>
<dbReference type="Proteomes" id="UP001231124">
    <property type="component" value="Unassembled WGS sequence"/>
</dbReference>
<dbReference type="InterPro" id="IPR018313">
    <property type="entry name" value="SBP_3_CS"/>
</dbReference>
<dbReference type="Pfam" id="PF00497">
    <property type="entry name" value="SBP_bac_3"/>
    <property type="match status" value="1"/>
</dbReference>
<evidence type="ECO:0000259" key="6">
    <source>
        <dbReference type="SMART" id="SM00062"/>
    </source>
</evidence>
<protein>
    <submittedName>
        <fullName evidence="7">ABC-type amino acid transport substrate-binding protein</fullName>
    </submittedName>
</protein>
<evidence type="ECO:0000256" key="2">
    <source>
        <dbReference type="ARBA" id="ARBA00010333"/>
    </source>
</evidence>
<dbReference type="SUPFAM" id="SSF53850">
    <property type="entry name" value="Periplasmic binding protein-like II"/>
    <property type="match status" value="1"/>
</dbReference>
<accession>A0ABU0I5X6</accession>
<dbReference type="EMBL" id="JAUSVP010000024">
    <property type="protein sequence ID" value="MDQ0450015.1"/>
    <property type="molecule type" value="Genomic_DNA"/>
</dbReference>
<dbReference type="RefSeq" id="WP_238208109.1">
    <property type="nucleotide sequence ID" value="NZ_BPQE01000044.1"/>
</dbReference>
<evidence type="ECO:0000256" key="5">
    <source>
        <dbReference type="SAM" id="SignalP"/>
    </source>
</evidence>
<keyword evidence="3 5" id="KW-0732">Signal</keyword>
<name>A0ABU0I5X6_9HYPH</name>
<sequence length="293" mass="30851">MLVPRHARPLLMAASLAASLAVPLTAAGTAAARPLDEVKADGTLRVALYEDNAPFSSLKDGKPEGIEVDLARALADALKVKLDLKLVDAGENSDGDLRLALWRGDLAGSALSDLMLHVPSDRMFAQRNEQIFTTRPYLEQRLALAWRRGATDDFETLGDIGDAAIDVEGNSASDAMLLTANGGKLRGNLKHFKTFDEAVKAFLAGDAPILAGTRSEIEGALAKAGAARDTIGMTQVKMAGPIKTSWQLCGAVKSDSRDLGYAVGEALTGMIDGGAMKAIFAKHGVEYEAPGGY</sequence>
<evidence type="ECO:0000256" key="3">
    <source>
        <dbReference type="ARBA" id="ARBA00022729"/>
    </source>
</evidence>
<reference evidence="7 8" key="1">
    <citation type="submission" date="2023-07" db="EMBL/GenBank/DDBJ databases">
        <title>Genomic Encyclopedia of Type Strains, Phase IV (KMG-IV): sequencing the most valuable type-strain genomes for metagenomic binning, comparative biology and taxonomic classification.</title>
        <authorList>
            <person name="Goeker M."/>
        </authorList>
    </citation>
    <scope>NUCLEOTIDE SEQUENCE [LARGE SCALE GENOMIC DNA]</scope>
    <source>
        <strain evidence="7 8">DSM 19013</strain>
    </source>
</reference>
<comment type="caution">
    <text evidence="7">The sequence shown here is derived from an EMBL/GenBank/DDBJ whole genome shotgun (WGS) entry which is preliminary data.</text>
</comment>
<gene>
    <name evidence="7" type="ORF">QO012_004540</name>
</gene>
<evidence type="ECO:0000256" key="4">
    <source>
        <dbReference type="RuleBase" id="RU003744"/>
    </source>
</evidence>
<evidence type="ECO:0000313" key="8">
    <source>
        <dbReference type="Proteomes" id="UP001231124"/>
    </source>
</evidence>
<feature type="signal peptide" evidence="5">
    <location>
        <begin position="1"/>
        <end position="26"/>
    </location>
</feature>
<feature type="domain" description="Solute-binding protein family 3/N-terminal" evidence="6">
    <location>
        <begin position="43"/>
        <end position="283"/>
    </location>
</feature>
<dbReference type="SMART" id="SM00062">
    <property type="entry name" value="PBPb"/>
    <property type="match status" value="1"/>
</dbReference>
<dbReference type="Gene3D" id="3.40.190.10">
    <property type="entry name" value="Periplasmic binding protein-like II"/>
    <property type="match status" value="3"/>
</dbReference>
<organism evidence="7 8">
    <name type="scientific">Methylobacterium aerolatum</name>
    <dbReference type="NCBI Taxonomy" id="418708"/>
    <lineage>
        <taxon>Bacteria</taxon>
        <taxon>Pseudomonadati</taxon>
        <taxon>Pseudomonadota</taxon>
        <taxon>Alphaproteobacteria</taxon>
        <taxon>Hyphomicrobiales</taxon>
        <taxon>Methylobacteriaceae</taxon>
        <taxon>Methylobacterium</taxon>
    </lineage>
</organism>
<dbReference type="PANTHER" id="PTHR35936">
    <property type="entry name" value="MEMBRANE-BOUND LYTIC MUREIN TRANSGLYCOSYLASE F"/>
    <property type="match status" value="1"/>
</dbReference>